<reference evidence="2" key="2">
    <citation type="submission" date="2020-11" db="EMBL/GenBank/DDBJ databases">
        <authorList>
            <person name="McCartney M.A."/>
            <person name="Auch B."/>
            <person name="Kono T."/>
            <person name="Mallez S."/>
            <person name="Becker A."/>
            <person name="Gohl D.M."/>
            <person name="Silverstein K.A.T."/>
            <person name="Koren S."/>
            <person name="Bechman K.B."/>
            <person name="Herman A."/>
            <person name="Abrahante J.E."/>
            <person name="Garbe J."/>
        </authorList>
    </citation>
    <scope>NUCLEOTIDE SEQUENCE</scope>
    <source>
        <strain evidence="2">Duluth1</strain>
        <tissue evidence="2">Whole animal</tissue>
    </source>
</reference>
<evidence type="ECO:0000313" key="2">
    <source>
        <dbReference type="EMBL" id="KAH3872323.1"/>
    </source>
</evidence>
<dbReference type="EMBL" id="JAIWYP010000002">
    <property type="protein sequence ID" value="KAH3872323.1"/>
    <property type="molecule type" value="Genomic_DNA"/>
</dbReference>
<keyword evidence="3" id="KW-1185">Reference proteome</keyword>
<comment type="caution">
    <text evidence="2">The sequence shown here is derived from an EMBL/GenBank/DDBJ whole genome shotgun (WGS) entry which is preliminary data.</text>
</comment>
<sequence length="83" mass="9150">MDPSLGPDYRAGHGRPPHHGRDSPVTVDPPRGREAHRPGPKVSWQDPTSREVTLPFLARLFSEKTQGIVIASLSSAVRFMLKP</sequence>
<organism evidence="2 3">
    <name type="scientific">Dreissena polymorpha</name>
    <name type="common">Zebra mussel</name>
    <name type="synonym">Mytilus polymorpha</name>
    <dbReference type="NCBI Taxonomy" id="45954"/>
    <lineage>
        <taxon>Eukaryota</taxon>
        <taxon>Metazoa</taxon>
        <taxon>Spiralia</taxon>
        <taxon>Lophotrochozoa</taxon>
        <taxon>Mollusca</taxon>
        <taxon>Bivalvia</taxon>
        <taxon>Autobranchia</taxon>
        <taxon>Heteroconchia</taxon>
        <taxon>Euheterodonta</taxon>
        <taxon>Imparidentia</taxon>
        <taxon>Neoheterodontei</taxon>
        <taxon>Myida</taxon>
        <taxon>Dreissenoidea</taxon>
        <taxon>Dreissenidae</taxon>
        <taxon>Dreissena</taxon>
    </lineage>
</organism>
<dbReference type="AlphaFoldDB" id="A0A9D4RM20"/>
<feature type="region of interest" description="Disordered" evidence="1">
    <location>
        <begin position="1"/>
        <end position="48"/>
    </location>
</feature>
<accession>A0A9D4RM20</accession>
<name>A0A9D4RM20_DREPO</name>
<evidence type="ECO:0000313" key="3">
    <source>
        <dbReference type="Proteomes" id="UP000828390"/>
    </source>
</evidence>
<reference evidence="2" key="1">
    <citation type="journal article" date="2019" name="bioRxiv">
        <title>The Genome of the Zebra Mussel, Dreissena polymorpha: A Resource for Invasive Species Research.</title>
        <authorList>
            <person name="McCartney M.A."/>
            <person name="Auch B."/>
            <person name="Kono T."/>
            <person name="Mallez S."/>
            <person name="Zhang Y."/>
            <person name="Obille A."/>
            <person name="Becker A."/>
            <person name="Abrahante J.E."/>
            <person name="Garbe J."/>
            <person name="Badalamenti J.P."/>
            <person name="Herman A."/>
            <person name="Mangelson H."/>
            <person name="Liachko I."/>
            <person name="Sullivan S."/>
            <person name="Sone E.D."/>
            <person name="Koren S."/>
            <person name="Silverstein K.A.T."/>
            <person name="Beckman K.B."/>
            <person name="Gohl D.M."/>
        </authorList>
    </citation>
    <scope>NUCLEOTIDE SEQUENCE</scope>
    <source>
        <strain evidence="2">Duluth1</strain>
        <tissue evidence="2">Whole animal</tissue>
    </source>
</reference>
<protein>
    <submittedName>
        <fullName evidence="2">Uncharacterized protein</fullName>
    </submittedName>
</protein>
<proteinExistence type="predicted"/>
<gene>
    <name evidence="2" type="ORF">DPMN_035538</name>
</gene>
<dbReference type="Proteomes" id="UP000828390">
    <property type="component" value="Unassembled WGS sequence"/>
</dbReference>
<evidence type="ECO:0000256" key="1">
    <source>
        <dbReference type="SAM" id="MobiDB-lite"/>
    </source>
</evidence>